<organism evidence="4 5">
    <name type="scientific">Roseibium marinum</name>
    <dbReference type="NCBI Taxonomy" id="281252"/>
    <lineage>
        <taxon>Bacteria</taxon>
        <taxon>Pseudomonadati</taxon>
        <taxon>Pseudomonadota</taxon>
        <taxon>Alphaproteobacteria</taxon>
        <taxon>Hyphomicrobiales</taxon>
        <taxon>Stappiaceae</taxon>
        <taxon>Roseibium</taxon>
    </lineage>
</organism>
<evidence type="ECO:0000259" key="2">
    <source>
        <dbReference type="Pfam" id="PF07171"/>
    </source>
</evidence>
<dbReference type="GO" id="GO:0008237">
    <property type="term" value="F:metallopeptidase activity"/>
    <property type="evidence" value="ECO:0007669"/>
    <property type="project" value="UniProtKB-KW"/>
</dbReference>
<dbReference type="Proteomes" id="UP000236959">
    <property type="component" value="Unassembled WGS sequence"/>
</dbReference>
<feature type="domain" description="Microcystin LR degradation protein MlrC N-terminal" evidence="3">
    <location>
        <begin position="22"/>
        <end position="309"/>
    </location>
</feature>
<comment type="function">
    <text evidence="1">Involved in peptidolytic degradation of cyclic heptapeptide hepatotoxin microcystin (MC).</text>
</comment>
<dbReference type="Pfam" id="PF07364">
    <property type="entry name" value="DUF1485"/>
    <property type="match status" value="1"/>
</dbReference>
<dbReference type="GO" id="GO:0006508">
    <property type="term" value="P:proteolysis"/>
    <property type="evidence" value="ECO:0007669"/>
    <property type="project" value="UniProtKB-KW"/>
</dbReference>
<dbReference type="PIRSF" id="PIRSF012702">
    <property type="entry name" value="UCP012702"/>
    <property type="match status" value="1"/>
</dbReference>
<comment type="similarity">
    <text evidence="1">Belongs to the peptidase M81 family.</text>
</comment>
<comment type="caution">
    <text evidence="4">The sequence shown here is derived from an EMBL/GenBank/DDBJ whole genome shotgun (WGS) entry which is preliminary data.</text>
</comment>
<reference evidence="4 5" key="1">
    <citation type="submission" date="2018-01" db="EMBL/GenBank/DDBJ databases">
        <title>Genomic Encyclopedia of Archaeal and Bacterial Type Strains, Phase II (KMG-II): from individual species to whole genera.</title>
        <authorList>
            <person name="Goeker M."/>
        </authorList>
    </citation>
    <scope>NUCLEOTIDE SEQUENCE [LARGE SCALE GENOMIC DNA]</scope>
    <source>
        <strain evidence="4 5">DSM 17023</strain>
    </source>
</reference>
<dbReference type="Pfam" id="PF07171">
    <property type="entry name" value="MlrC_C"/>
    <property type="match status" value="1"/>
</dbReference>
<sequence>MRIYRLSAQPARYSVVTMKTPRAFTAVLATETNTFSPIRVDIHAFKASLLARPGEHPETPTLCSAVITVGRRFAKDNGWDLVEGTAAWADPAGLVSRQTYEGLRDEILDQIETGGPFDAIVLGLHGAMVAEGYDDPEGDFLERVRDVVGAEVPIVATLDPHSHLTQRRVSMANALIAFKEFPHTDFVDRAEDAWRIARETVAGDVKPVISVFDPKMIDVFPTSTQPMRGFVDDMIRREAETPGILSLSVIHGFLAGDVPEMGTKVIAVTDNDPALGASVARDLGTALFELRGKVRSKEHSPAEALDRALEFEGAPVTIADMWDNPGGGTAGDATVLLREAIDRKLDSIAFGSIWDPVAVQLCHAAGEGATMQLRFGAKSAPNTGSPIDAEVQVIRNIRNAEQRFGDSIVPVGDASLVKLGGIEVILNSTRAQCFDTTLFTGFGIDPGQRKILVVKSTNHFYRSFALVSPLILYCSAGLAYPTDPRITPYKKAPRDIWPILDRASPEQAASAGE</sequence>
<dbReference type="InterPro" id="IPR010799">
    <property type="entry name" value="MlrC_C"/>
</dbReference>
<evidence type="ECO:0000313" key="5">
    <source>
        <dbReference type="Proteomes" id="UP000236959"/>
    </source>
</evidence>
<evidence type="ECO:0000313" key="4">
    <source>
        <dbReference type="EMBL" id="POF29319.1"/>
    </source>
</evidence>
<evidence type="ECO:0000259" key="3">
    <source>
        <dbReference type="Pfam" id="PF07364"/>
    </source>
</evidence>
<keyword evidence="1" id="KW-0482">Metalloprotease</keyword>
<dbReference type="EMBL" id="PPCN01000009">
    <property type="protein sequence ID" value="POF29319.1"/>
    <property type="molecule type" value="Genomic_DNA"/>
</dbReference>
<dbReference type="GO" id="GO:0046872">
    <property type="term" value="F:metal ion binding"/>
    <property type="evidence" value="ECO:0007669"/>
    <property type="project" value="UniProtKB-KW"/>
</dbReference>
<accession>A0A2S3UPA1</accession>
<gene>
    <name evidence="4" type="ORF">CLV41_10992</name>
</gene>
<keyword evidence="1" id="KW-0645">Protease</keyword>
<name>A0A2S3UPA1_9HYPH</name>
<keyword evidence="1" id="KW-0378">Hydrolase</keyword>
<dbReference type="InterPro" id="IPR009197">
    <property type="entry name" value="MlrC"/>
</dbReference>
<proteinExistence type="inferred from homology"/>
<comment type="cofactor">
    <cofactor evidence="1">
        <name>Zn(2+)</name>
        <dbReference type="ChEBI" id="CHEBI:29105"/>
    </cofactor>
    <text evidence="1">Binds 1 zinc ion per subunit.</text>
</comment>
<feature type="domain" description="Microcystin LR degradation protein MlrC C-terminal" evidence="2">
    <location>
        <begin position="318"/>
        <end position="491"/>
    </location>
</feature>
<protein>
    <recommendedName>
        <fullName evidence="1">Microcystinase C</fullName>
        <shortName evidence="1">MlrC</shortName>
    </recommendedName>
</protein>
<keyword evidence="5" id="KW-1185">Reference proteome</keyword>
<keyword evidence="1" id="KW-0479">Metal-binding</keyword>
<dbReference type="AlphaFoldDB" id="A0A2S3UPA1"/>
<evidence type="ECO:0000256" key="1">
    <source>
        <dbReference type="PIRNR" id="PIRNR012702"/>
    </source>
</evidence>
<dbReference type="InterPro" id="IPR015995">
    <property type="entry name" value="MlrC_N"/>
</dbReference>